<dbReference type="InterPro" id="IPR036271">
    <property type="entry name" value="Tet_transcr_reg_TetR-rel_C_sf"/>
</dbReference>
<dbReference type="EMBL" id="MPPL01000001">
    <property type="protein sequence ID" value="OKS89119.1"/>
    <property type="molecule type" value="Genomic_DNA"/>
</dbReference>
<feature type="domain" description="HTH tetR-type" evidence="3">
    <location>
        <begin position="6"/>
        <end position="66"/>
    </location>
</feature>
<dbReference type="OrthoDB" id="9789566at2"/>
<dbReference type="Pfam" id="PF00440">
    <property type="entry name" value="TetR_N"/>
    <property type="match status" value="1"/>
</dbReference>
<dbReference type="InterPro" id="IPR001647">
    <property type="entry name" value="HTH_TetR"/>
</dbReference>
<keyword evidence="5" id="KW-1185">Reference proteome</keyword>
<dbReference type="RefSeq" id="WP_074491898.1">
    <property type="nucleotide sequence ID" value="NZ_FPAM01000007.1"/>
</dbReference>
<dbReference type="Gene3D" id="1.10.357.10">
    <property type="entry name" value="Tetracycline Repressor, domain 2"/>
    <property type="match status" value="1"/>
</dbReference>
<evidence type="ECO:0000259" key="3">
    <source>
        <dbReference type="PROSITE" id="PS50977"/>
    </source>
</evidence>
<dbReference type="PANTHER" id="PTHR30328">
    <property type="entry name" value="TRANSCRIPTIONAL REPRESSOR"/>
    <property type="match status" value="1"/>
</dbReference>
<keyword evidence="1 2" id="KW-0238">DNA-binding</keyword>
<dbReference type="AlphaFoldDB" id="A0A1Q6A534"/>
<dbReference type="PANTHER" id="PTHR30328:SF54">
    <property type="entry name" value="HTH-TYPE TRANSCRIPTIONAL REPRESSOR SCO4008"/>
    <property type="match status" value="1"/>
</dbReference>
<sequence>MDKDKIDKKDHILDVAERVFSEVGFDGASTRMISGEAGVNMAMLNYYFGSKEGLFLAIFERRIAMFKSLLVDINSDGQTTAWGKIEKYIDMYVERIFSNNCFQKMLYQELSMGKRGELSDKINKILLNNVKEFFKIVEDGIDSGDFRKDADVQFICATIYGIKNYIMNTPYVSSEMFGFDIKDDTALKEKFKPRLRNYLLALLKPYLVIEHDHTNK</sequence>
<comment type="caution">
    <text evidence="4">The sequence shown here is derived from an EMBL/GenBank/DDBJ whole genome shotgun (WGS) entry which is preliminary data.</text>
</comment>
<dbReference type="PRINTS" id="PR00455">
    <property type="entry name" value="HTHTETR"/>
</dbReference>
<accession>A0A1Q6A534</accession>
<dbReference type="InterPro" id="IPR050109">
    <property type="entry name" value="HTH-type_TetR-like_transc_reg"/>
</dbReference>
<name>A0A1Q6A534_9SPHI</name>
<dbReference type="Pfam" id="PF17938">
    <property type="entry name" value="TetR_C_29"/>
    <property type="match status" value="1"/>
</dbReference>
<evidence type="ECO:0000256" key="2">
    <source>
        <dbReference type="PROSITE-ProRule" id="PRU00335"/>
    </source>
</evidence>
<dbReference type="InterPro" id="IPR009057">
    <property type="entry name" value="Homeodomain-like_sf"/>
</dbReference>
<evidence type="ECO:0000313" key="5">
    <source>
        <dbReference type="Proteomes" id="UP000186720"/>
    </source>
</evidence>
<organism evidence="4 5">
    <name type="scientific">Mucilaginibacter polytrichastri</name>
    <dbReference type="NCBI Taxonomy" id="1302689"/>
    <lineage>
        <taxon>Bacteria</taxon>
        <taxon>Pseudomonadati</taxon>
        <taxon>Bacteroidota</taxon>
        <taxon>Sphingobacteriia</taxon>
        <taxon>Sphingobacteriales</taxon>
        <taxon>Sphingobacteriaceae</taxon>
        <taxon>Mucilaginibacter</taxon>
    </lineage>
</organism>
<evidence type="ECO:0000256" key="1">
    <source>
        <dbReference type="ARBA" id="ARBA00023125"/>
    </source>
</evidence>
<dbReference type="PROSITE" id="PS50977">
    <property type="entry name" value="HTH_TETR_2"/>
    <property type="match status" value="1"/>
</dbReference>
<protein>
    <recommendedName>
        <fullName evidence="3">HTH tetR-type domain-containing protein</fullName>
    </recommendedName>
</protein>
<dbReference type="GO" id="GO:0003677">
    <property type="term" value="F:DNA binding"/>
    <property type="evidence" value="ECO:0007669"/>
    <property type="project" value="UniProtKB-UniRule"/>
</dbReference>
<gene>
    <name evidence="4" type="ORF">RG47T_4600</name>
</gene>
<dbReference type="Proteomes" id="UP000186720">
    <property type="component" value="Unassembled WGS sequence"/>
</dbReference>
<evidence type="ECO:0000313" key="4">
    <source>
        <dbReference type="EMBL" id="OKS89119.1"/>
    </source>
</evidence>
<dbReference type="InterPro" id="IPR041474">
    <property type="entry name" value="NicS_C"/>
</dbReference>
<dbReference type="STRING" id="1302689.RG47T_4600"/>
<feature type="DNA-binding region" description="H-T-H motif" evidence="2">
    <location>
        <begin position="29"/>
        <end position="48"/>
    </location>
</feature>
<reference evidence="4 5" key="1">
    <citation type="submission" date="2016-11" db="EMBL/GenBank/DDBJ databases">
        <title>Whole Genome Sequencing of Mucilaginibacter polytrichastri RG4-7(T) isolated from the moss sample.</title>
        <authorList>
            <person name="Li Y."/>
        </authorList>
    </citation>
    <scope>NUCLEOTIDE SEQUENCE [LARGE SCALE GENOMIC DNA]</scope>
    <source>
        <strain evidence="4 5">RG4-7</strain>
    </source>
</reference>
<dbReference type="SUPFAM" id="SSF46689">
    <property type="entry name" value="Homeodomain-like"/>
    <property type="match status" value="1"/>
</dbReference>
<dbReference type="PROSITE" id="PS01081">
    <property type="entry name" value="HTH_TETR_1"/>
    <property type="match status" value="1"/>
</dbReference>
<proteinExistence type="predicted"/>
<dbReference type="SUPFAM" id="SSF48498">
    <property type="entry name" value="Tetracyclin repressor-like, C-terminal domain"/>
    <property type="match status" value="1"/>
</dbReference>
<dbReference type="InterPro" id="IPR023772">
    <property type="entry name" value="DNA-bd_HTH_TetR-type_CS"/>
</dbReference>